<keyword evidence="3" id="KW-0238">DNA-binding</keyword>
<dbReference type="PANTHER" id="PTHR10015:SF384">
    <property type="entry name" value="DNA-BINDING PROTEIN-RELATED"/>
    <property type="match status" value="1"/>
</dbReference>
<dbReference type="PANTHER" id="PTHR10015">
    <property type="entry name" value="HEAT SHOCK TRANSCRIPTION FACTOR"/>
    <property type="match status" value="1"/>
</dbReference>
<dbReference type="EMBL" id="LR881469">
    <property type="protein sequence ID" value="CAD5328456.1"/>
    <property type="molecule type" value="Genomic_DNA"/>
</dbReference>
<comment type="subcellular location">
    <subcellularLocation>
        <location evidence="1">Nucleus</location>
    </subcellularLocation>
</comment>
<evidence type="ECO:0000313" key="7">
    <source>
        <dbReference type="EMBL" id="CAD5328456.1"/>
    </source>
</evidence>
<keyword evidence="4" id="KW-0539">Nucleus</keyword>
<dbReference type="InterPro" id="IPR000232">
    <property type="entry name" value="HSF_DNA-bd"/>
</dbReference>
<dbReference type="Gene3D" id="1.10.10.10">
    <property type="entry name" value="Winged helix-like DNA-binding domain superfamily/Winged helix DNA-binding domain"/>
    <property type="match status" value="1"/>
</dbReference>
<dbReference type="PRINTS" id="PR00056">
    <property type="entry name" value="HSFDOMAIN"/>
</dbReference>
<dbReference type="Proteomes" id="UP000516314">
    <property type="component" value="Chromosome 4"/>
</dbReference>
<reference evidence="7 8" key="1">
    <citation type="submission" date="2020-09" db="EMBL/GenBank/DDBJ databases">
        <authorList>
            <person name="Ashkenazy H."/>
        </authorList>
    </citation>
    <scope>NUCLEOTIDE SEQUENCE [LARGE SCALE GENOMIC DNA]</scope>
    <source>
        <strain evidence="8">cv. Cdm-0</strain>
    </source>
</reference>
<sequence length="216" mass="24730">MGQNFPNGLGTFYIGIYKLVEDPSSDPIISWSKSNNGFVMCNEEARIRSKILLRFNCGKLSEFLSELKYYGFTRVKKTDSGKMEFRNEDFTTTRDEVRAMIRCLSKCILALNSSLMEEGLAVDDTVVQPKADDSEQRTTDEHRDNAKKLLKFLKNHALEDYLSALHPLPTTEASEAFRTLTIIRSEVSSCDRLIDRVMYEAYDCITTTDEEEDDDE</sequence>
<organism evidence="7 8">
    <name type="scientific">Arabidopsis thaliana</name>
    <name type="common">Mouse-ear cress</name>
    <dbReference type="NCBI Taxonomy" id="3702"/>
    <lineage>
        <taxon>Eukaryota</taxon>
        <taxon>Viridiplantae</taxon>
        <taxon>Streptophyta</taxon>
        <taxon>Embryophyta</taxon>
        <taxon>Tracheophyta</taxon>
        <taxon>Spermatophyta</taxon>
        <taxon>Magnoliopsida</taxon>
        <taxon>eudicotyledons</taxon>
        <taxon>Gunneridae</taxon>
        <taxon>Pentapetalae</taxon>
        <taxon>rosids</taxon>
        <taxon>malvids</taxon>
        <taxon>Brassicales</taxon>
        <taxon>Brassicaceae</taxon>
        <taxon>Camelineae</taxon>
        <taxon>Arabidopsis</taxon>
    </lineage>
</organism>
<evidence type="ECO:0000313" key="8">
    <source>
        <dbReference type="Proteomes" id="UP000516314"/>
    </source>
</evidence>
<dbReference type="SMART" id="SM00415">
    <property type="entry name" value="HSF"/>
    <property type="match status" value="1"/>
</dbReference>
<dbReference type="GO" id="GO:0005634">
    <property type="term" value="C:nucleus"/>
    <property type="evidence" value="ECO:0007669"/>
    <property type="project" value="UniProtKB-SubCell"/>
</dbReference>
<feature type="domain" description="HSF-type DNA-binding" evidence="6">
    <location>
        <begin position="8"/>
        <end position="103"/>
    </location>
</feature>
<accession>A0A7G2F4H0</accession>
<protein>
    <submittedName>
        <fullName evidence="7">(thale cress) hypothetical protein</fullName>
    </submittedName>
</protein>
<evidence type="ECO:0000256" key="4">
    <source>
        <dbReference type="ARBA" id="ARBA00023242"/>
    </source>
</evidence>
<dbReference type="SUPFAM" id="SSF46785">
    <property type="entry name" value="Winged helix' DNA-binding domain"/>
    <property type="match status" value="1"/>
</dbReference>
<dbReference type="Pfam" id="PF00447">
    <property type="entry name" value="HSF_DNA-bind"/>
    <property type="match status" value="1"/>
</dbReference>
<evidence type="ECO:0000259" key="6">
    <source>
        <dbReference type="SMART" id="SM00415"/>
    </source>
</evidence>
<evidence type="ECO:0000256" key="3">
    <source>
        <dbReference type="ARBA" id="ARBA00023125"/>
    </source>
</evidence>
<gene>
    <name evidence="7" type="ORF">AT9943_LOCUS16104</name>
</gene>
<evidence type="ECO:0000256" key="1">
    <source>
        <dbReference type="ARBA" id="ARBA00004123"/>
    </source>
</evidence>
<keyword evidence="2" id="KW-0346">Stress response</keyword>
<proteinExistence type="inferred from homology"/>
<evidence type="ECO:0000256" key="5">
    <source>
        <dbReference type="RuleBase" id="RU004020"/>
    </source>
</evidence>
<dbReference type="AlphaFoldDB" id="A0A7G2F4H0"/>
<dbReference type="GO" id="GO:0043565">
    <property type="term" value="F:sequence-specific DNA binding"/>
    <property type="evidence" value="ECO:0007669"/>
    <property type="project" value="InterPro"/>
</dbReference>
<dbReference type="InterPro" id="IPR036390">
    <property type="entry name" value="WH_DNA-bd_sf"/>
</dbReference>
<comment type="similarity">
    <text evidence="5">Belongs to the HSF family.</text>
</comment>
<name>A0A7G2F4H0_ARATH</name>
<dbReference type="GO" id="GO:0003700">
    <property type="term" value="F:DNA-binding transcription factor activity"/>
    <property type="evidence" value="ECO:0007669"/>
    <property type="project" value="InterPro"/>
</dbReference>
<evidence type="ECO:0000256" key="2">
    <source>
        <dbReference type="ARBA" id="ARBA00023016"/>
    </source>
</evidence>
<dbReference type="InterPro" id="IPR036388">
    <property type="entry name" value="WH-like_DNA-bd_sf"/>
</dbReference>